<dbReference type="PANTHER" id="PTHR31746:SF3">
    <property type="entry name" value="TRANSMEMBRANE PROTEIN 229B"/>
    <property type="match status" value="1"/>
</dbReference>
<dbReference type="PANTHER" id="PTHR31746">
    <property type="entry name" value="TRANSMEMBRANE PROTEIN 229 FAMILY MEMBER"/>
    <property type="match status" value="1"/>
</dbReference>
<evidence type="ECO:0000313" key="8">
    <source>
        <dbReference type="RefSeq" id="XP_036363361.1"/>
    </source>
</evidence>
<accession>A0A7E6F8T0</accession>
<dbReference type="Pfam" id="PF06541">
    <property type="entry name" value="ABC_trans_CmpB"/>
    <property type="match status" value="1"/>
</dbReference>
<evidence type="ECO:0000313" key="9">
    <source>
        <dbReference type="RefSeq" id="XP_036363362.1"/>
    </source>
</evidence>
<evidence type="ECO:0000256" key="2">
    <source>
        <dbReference type="ARBA" id="ARBA00006371"/>
    </source>
</evidence>
<dbReference type="RefSeq" id="XP_036363361.1">
    <property type="nucleotide sequence ID" value="XM_036507468.1"/>
</dbReference>
<evidence type="ECO:0000256" key="3">
    <source>
        <dbReference type="ARBA" id="ARBA00022692"/>
    </source>
</evidence>
<dbReference type="InterPro" id="IPR010540">
    <property type="entry name" value="CmpB_TMEM229"/>
</dbReference>
<keyword evidence="4 6" id="KW-1133">Transmembrane helix</keyword>
<feature type="transmembrane region" description="Helical" evidence="6">
    <location>
        <begin position="102"/>
        <end position="120"/>
    </location>
</feature>
<dbReference type="RefSeq" id="XP_036363363.1">
    <property type="nucleotide sequence ID" value="XM_036507470.1"/>
</dbReference>
<reference evidence="8 9" key="1">
    <citation type="submission" date="2025-08" db="UniProtKB">
        <authorList>
            <consortium name="RefSeq"/>
        </authorList>
    </citation>
    <scope>IDENTIFICATION</scope>
</reference>
<evidence type="ECO:0000313" key="10">
    <source>
        <dbReference type="RefSeq" id="XP_036363363.1"/>
    </source>
</evidence>
<keyword evidence="5 6" id="KW-0472">Membrane</keyword>
<dbReference type="RefSeq" id="XP_036363362.1">
    <property type="nucleotide sequence ID" value="XM_036507469.1"/>
</dbReference>
<gene>
    <name evidence="8 9 10" type="primary">LOC115217389</name>
</gene>
<dbReference type="Proteomes" id="UP000515154">
    <property type="component" value="Linkage group LG11"/>
</dbReference>
<evidence type="ECO:0000256" key="1">
    <source>
        <dbReference type="ARBA" id="ARBA00004141"/>
    </source>
</evidence>
<name>A0A7E6F8T0_9MOLL</name>
<sequence>MVGRQDSVDSTESFFTRHHNSWQTMMHQHIALSLPMRFYIYAIHGYFIEVMFTAAWEFVVNMNVKFPGNTSVWSLLIYGVAILVVEQIHYRLQDTVPLLCRGLIYMLWTYLWEFSTGYILTRFDACPWDYDNFDWDIMGLVTLEYAPLWFFGGILTEKILIFYTRHLYWGPYMDSTRYQGMNDIFVRPSAKNQLSALSEGTFCLEVMDNLLKSWPGSFAMKEGHCWLMINSIDMELFSARPLFDACRVKKLFYSHSFSIQALLTCQTAVDTGKTSLSISGIHCDGFFITFLCLRSSS</sequence>
<evidence type="ECO:0000256" key="6">
    <source>
        <dbReference type="SAM" id="Phobius"/>
    </source>
</evidence>
<evidence type="ECO:0000256" key="5">
    <source>
        <dbReference type="ARBA" id="ARBA00023136"/>
    </source>
</evidence>
<evidence type="ECO:0000313" key="7">
    <source>
        <dbReference type="Proteomes" id="UP000515154"/>
    </source>
</evidence>
<feature type="transmembrane region" description="Helical" evidence="6">
    <location>
        <begin position="140"/>
        <end position="163"/>
    </location>
</feature>
<keyword evidence="3 6" id="KW-0812">Transmembrane</keyword>
<proteinExistence type="inferred from homology"/>
<organism evidence="7 9">
    <name type="scientific">Octopus sinensis</name>
    <name type="common">East Asian common octopus</name>
    <dbReference type="NCBI Taxonomy" id="2607531"/>
    <lineage>
        <taxon>Eukaryota</taxon>
        <taxon>Metazoa</taxon>
        <taxon>Spiralia</taxon>
        <taxon>Lophotrochozoa</taxon>
        <taxon>Mollusca</taxon>
        <taxon>Cephalopoda</taxon>
        <taxon>Coleoidea</taxon>
        <taxon>Octopodiformes</taxon>
        <taxon>Octopoda</taxon>
        <taxon>Incirrata</taxon>
        <taxon>Octopodidae</taxon>
        <taxon>Octopus</taxon>
    </lineage>
</organism>
<comment type="subcellular location">
    <subcellularLocation>
        <location evidence="1">Membrane</location>
        <topology evidence="1">Multi-pass membrane protein</topology>
    </subcellularLocation>
</comment>
<feature type="transmembrane region" description="Helical" evidence="6">
    <location>
        <begin position="38"/>
        <end position="59"/>
    </location>
</feature>
<dbReference type="AlphaFoldDB" id="A0A7E6F8T0"/>
<protein>
    <submittedName>
        <fullName evidence="8 9">Uncharacterized protein LOC115217389 isoform X1</fullName>
    </submittedName>
</protein>
<evidence type="ECO:0000256" key="4">
    <source>
        <dbReference type="ARBA" id="ARBA00022989"/>
    </source>
</evidence>
<dbReference type="GO" id="GO:0016020">
    <property type="term" value="C:membrane"/>
    <property type="evidence" value="ECO:0007669"/>
    <property type="project" value="UniProtKB-SubCell"/>
</dbReference>
<keyword evidence="7" id="KW-1185">Reference proteome</keyword>
<feature type="transmembrane region" description="Helical" evidence="6">
    <location>
        <begin position="71"/>
        <end position="90"/>
    </location>
</feature>
<comment type="similarity">
    <text evidence="2">Belongs to the TMEM229 family.</text>
</comment>